<feature type="transmembrane region" description="Helical" evidence="12">
    <location>
        <begin position="7"/>
        <end position="27"/>
    </location>
</feature>
<dbReference type="GO" id="GO:0006888">
    <property type="term" value="P:endoplasmic reticulum to Golgi vesicle-mediated transport"/>
    <property type="evidence" value="ECO:0007669"/>
    <property type="project" value="UniProtKB-UniRule"/>
</dbReference>
<dbReference type="AlphaFoldDB" id="A0A3P8WUQ0"/>
<dbReference type="Ensembl" id="ENSCSET00000028777.1">
    <property type="protein sequence ID" value="ENSCSEP00000028395.1"/>
    <property type="gene ID" value="ENSCSEG00000018168.1"/>
</dbReference>
<reference evidence="16" key="2">
    <citation type="submission" date="2025-08" db="UniProtKB">
        <authorList>
            <consortium name="Ensembl"/>
        </authorList>
    </citation>
    <scope>IDENTIFICATION</scope>
</reference>
<dbReference type="GO" id="GO:0005789">
    <property type="term" value="C:endoplasmic reticulum membrane"/>
    <property type="evidence" value="ECO:0007669"/>
    <property type="project" value="UniProtKB-SubCell"/>
</dbReference>
<dbReference type="GeneTree" id="ENSGT00390000011863"/>
<evidence type="ECO:0000256" key="6">
    <source>
        <dbReference type="ARBA" id="ARBA00022824"/>
    </source>
</evidence>
<feature type="domain" description="BAP29/BAP31 transmembrane" evidence="14">
    <location>
        <begin position="1"/>
        <end position="131"/>
    </location>
</feature>
<evidence type="ECO:0000256" key="1">
    <source>
        <dbReference type="ARBA" id="ARBA00004477"/>
    </source>
</evidence>
<dbReference type="InterPro" id="IPR041672">
    <property type="entry name" value="Bap31/Bap29_C"/>
</dbReference>
<dbReference type="PANTHER" id="PTHR12701:SF5">
    <property type="entry name" value="B-CELL RECEPTOR-ASSOCIATED PROTEIN 29"/>
    <property type="match status" value="1"/>
</dbReference>
<dbReference type="GeneID" id="103378505"/>
<keyword evidence="5" id="KW-0053">Apoptosis</keyword>
<accession>A0A3P8WUQ0</accession>
<dbReference type="STRING" id="244447.ENSCSEP00000028395"/>
<keyword evidence="8 12" id="KW-0653">Protein transport</keyword>
<dbReference type="InParanoid" id="A0A3P8WUQ0"/>
<dbReference type="GO" id="GO:0006915">
    <property type="term" value="P:apoptotic process"/>
    <property type="evidence" value="ECO:0007669"/>
    <property type="project" value="UniProtKB-KW"/>
</dbReference>
<keyword evidence="6 12" id="KW-0256">Endoplasmic reticulum</keyword>
<feature type="compositionally biased region" description="Basic and acidic residues" evidence="13">
    <location>
        <begin position="189"/>
        <end position="204"/>
    </location>
</feature>
<feature type="transmembrane region" description="Helical" evidence="12">
    <location>
        <begin position="47"/>
        <end position="67"/>
    </location>
</feature>
<evidence type="ECO:0000256" key="2">
    <source>
        <dbReference type="ARBA" id="ARBA00007956"/>
    </source>
</evidence>
<name>A0A3P8WUQ0_CYNSE</name>
<dbReference type="CTD" id="55973"/>
<dbReference type="GO" id="GO:0070973">
    <property type="term" value="P:protein localization to endoplasmic reticulum exit site"/>
    <property type="evidence" value="ECO:0007669"/>
    <property type="project" value="UniProtKB-UniRule"/>
</dbReference>
<dbReference type="OMA" id="FMARFWN"/>
<comment type="similarity">
    <text evidence="2 12">Belongs to the BCAP29/BCAP31 family.</text>
</comment>
<keyword evidence="9 12" id="KW-1133">Transmembrane helix</keyword>
<dbReference type="RefSeq" id="XP_008307975.1">
    <property type="nucleotide sequence ID" value="XM_008309753.3"/>
</dbReference>
<reference evidence="16 17" key="1">
    <citation type="journal article" date="2014" name="Nat. Genet.">
        <title>Whole-genome sequence of a flatfish provides insights into ZW sex chromosome evolution and adaptation to a benthic lifestyle.</title>
        <authorList>
            <person name="Chen S."/>
            <person name="Zhang G."/>
            <person name="Shao C."/>
            <person name="Huang Q."/>
            <person name="Liu G."/>
            <person name="Zhang P."/>
            <person name="Song W."/>
            <person name="An N."/>
            <person name="Chalopin D."/>
            <person name="Volff J.N."/>
            <person name="Hong Y."/>
            <person name="Li Q."/>
            <person name="Sha Z."/>
            <person name="Zhou H."/>
            <person name="Xie M."/>
            <person name="Yu Q."/>
            <person name="Liu Y."/>
            <person name="Xiang H."/>
            <person name="Wang N."/>
            <person name="Wu K."/>
            <person name="Yang C."/>
            <person name="Zhou Q."/>
            <person name="Liao X."/>
            <person name="Yang L."/>
            <person name="Hu Q."/>
            <person name="Zhang J."/>
            <person name="Meng L."/>
            <person name="Jin L."/>
            <person name="Tian Y."/>
            <person name="Lian J."/>
            <person name="Yang J."/>
            <person name="Miao G."/>
            <person name="Liu S."/>
            <person name="Liang Z."/>
            <person name="Yan F."/>
            <person name="Li Y."/>
            <person name="Sun B."/>
            <person name="Zhang H."/>
            <person name="Zhang J."/>
            <person name="Zhu Y."/>
            <person name="Du M."/>
            <person name="Zhao Y."/>
            <person name="Schartl M."/>
            <person name="Tang Q."/>
            <person name="Wang J."/>
        </authorList>
    </citation>
    <scope>NUCLEOTIDE SEQUENCE</scope>
</reference>
<protein>
    <recommendedName>
        <fullName evidence="12">Endoplasmic reticulum transmembrane protein</fullName>
    </recommendedName>
</protein>
<comment type="function">
    <text evidence="12">May play a role in anterograde transport of membrane proteins from the endoplasmic reticulum to the Golgi.</text>
</comment>
<dbReference type="RefSeq" id="XP_024911046.1">
    <property type="nucleotide sequence ID" value="XM_025055278.1"/>
</dbReference>
<evidence type="ECO:0000256" key="13">
    <source>
        <dbReference type="SAM" id="MobiDB-lite"/>
    </source>
</evidence>
<keyword evidence="11 12" id="KW-0472">Membrane</keyword>
<evidence type="ECO:0000256" key="9">
    <source>
        <dbReference type="ARBA" id="ARBA00022989"/>
    </source>
</evidence>
<evidence type="ECO:0000256" key="12">
    <source>
        <dbReference type="RuleBase" id="RU367026"/>
    </source>
</evidence>
<evidence type="ECO:0000259" key="15">
    <source>
        <dbReference type="Pfam" id="PF18035"/>
    </source>
</evidence>
<dbReference type="KEGG" id="csem:103378505"/>
<dbReference type="Proteomes" id="UP000265120">
    <property type="component" value="Chromosome 4"/>
</dbReference>
<evidence type="ECO:0000313" key="17">
    <source>
        <dbReference type="Proteomes" id="UP000265120"/>
    </source>
</evidence>
<dbReference type="GO" id="GO:0006886">
    <property type="term" value="P:intracellular protein transport"/>
    <property type="evidence" value="ECO:0007669"/>
    <property type="project" value="UniProtKB-UniRule"/>
</dbReference>
<evidence type="ECO:0000256" key="10">
    <source>
        <dbReference type="ARBA" id="ARBA00023054"/>
    </source>
</evidence>
<dbReference type="Gene3D" id="1.20.5.110">
    <property type="match status" value="1"/>
</dbReference>
<sequence>MTLQWTAVALFLYVEIGILVILCLPFISAKRWQSIFHLRIWGFMARFWNKVFLTMIIVLVVLFLDAVREVRKYSSKEADTSAKLQPNMYDHLHMKLFRAQRNLYISGFAVFLWLVMKRVVTLINQLATVSCTTAEFQVQADKANQTAKKYMEDNELLKQTLMEGKGDKATATGMEFLRNEMEKLRQELKSTEEALKKSQSEAEVMKQQSEGLAREYDRLLNEHQALQNIQDSGDKKDD</sequence>
<dbReference type="OrthoDB" id="435607at2759"/>
<evidence type="ECO:0000256" key="7">
    <source>
        <dbReference type="ARBA" id="ARBA00022892"/>
    </source>
</evidence>
<keyword evidence="10" id="KW-0175">Coiled coil</keyword>
<feature type="transmembrane region" description="Helical" evidence="12">
    <location>
        <begin position="103"/>
        <end position="123"/>
    </location>
</feature>
<evidence type="ECO:0000256" key="3">
    <source>
        <dbReference type="ARBA" id="ARBA00022448"/>
    </source>
</evidence>
<comment type="subcellular location">
    <subcellularLocation>
        <location evidence="1 12">Endoplasmic reticulum membrane</location>
        <topology evidence="1 12">Multi-pass membrane protein</topology>
    </subcellularLocation>
</comment>
<evidence type="ECO:0000256" key="11">
    <source>
        <dbReference type="ARBA" id="ARBA00023136"/>
    </source>
</evidence>
<evidence type="ECO:0000313" key="16">
    <source>
        <dbReference type="Ensembl" id="ENSCSEP00000028395.1"/>
    </source>
</evidence>
<feature type="domain" description="Bap31/Bap29 cytoplasmic coiled-coil" evidence="15">
    <location>
        <begin position="180"/>
        <end position="238"/>
    </location>
</feature>
<dbReference type="Pfam" id="PF18035">
    <property type="entry name" value="Bap31_Bap29_C"/>
    <property type="match status" value="1"/>
</dbReference>
<proteinExistence type="inferred from homology"/>
<keyword evidence="7 12" id="KW-0931">ER-Golgi transport</keyword>
<evidence type="ECO:0000256" key="5">
    <source>
        <dbReference type="ARBA" id="ARBA00022703"/>
    </source>
</evidence>
<dbReference type="InterPro" id="IPR040463">
    <property type="entry name" value="BAP29/BAP31_N"/>
</dbReference>
<keyword evidence="17" id="KW-1185">Reference proteome</keyword>
<evidence type="ECO:0000256" key="4">
    <source>
        <dbReference type="ARBA" id="ARBA00022692"/>
    </source>
</evidence>
<keyword evidence="4 12" id="KW-0812">Transmembrane</keyword>
<evidence type="ECO:0000259" key="14">
    <source>
        <dbReference type="Pfam" id="PF05529"/>
    </source>
</evidence>
<feature type="region of interest" description="Disordered" evidence="13">
    <location>
        <begin position="189"/>
        <end position="210"/>
    </location>
</feature>
<reference evidence="16" key="3">
    <citation type="submission" date="2025-09" db="UniProtKB">
        <authorList>
            <consortium name="Ensembl"/>
        </authorList>
    </citation>
    <scope>IDENTIFICATION</scope>
</reference>
<dbReference type="InterPro" id="IPR008417">
    <property type="entry name" value="BAP29/BAP31"/>
</dbReference>
<dbReference type="FunFam" id="1.20.5.110:FF:000011">
    <property type="entry name" value="B-cell receptor-associated protein 29"/>
    <property type="match status" value="1"/>
</dbReference>
<dbReference type="PANTHER" id="PTHR12701">
    <property type="entry name" value="BCR-ASSOCIATED PROTEIN, BAP"/>
    <property type="match status" value="1"/>
</dbReference>
<dbReference type="Pfam" id="PF05529">
    <property type="entry name" value="Bap31"/>
    <property type="match status" value="1"/>
</dbReference>
<keyword evidence="3 12" id="KW-0813">Transport</keyword>
<organism evidence="16 17">
    <name type="scientific">Cynoglossus semilaevis</name>
    <name type="common">Tongue sole</name>
    <dbReference type="NCBI Taxonomy" id="244447"/>
    <lineage>
        <taxon>Eukaryota</taxon>
        <taxon>Metazoa</taxon>
        <taxon>Chordata</taxon>
        <taxon>Craniata</taxon>
        <taxon>Vertebrata</taxon>
        <taxon>Euteleostomi</taxon>
        <taxon>Actinopterygii</taxon>
        <taxon>Neopterygii</taxon>
        <taxon>Teleostei</taxon>
        <taxon>Neoteleostei</taxon>
        <taxon>Acanthomorphata</taxon>
        <taxon>Carangaria</taxon>
        <taxon>Pleuronectiformes</taxon>
        <taxon>Pleuronectoidei</taxon>
        <taxon>Cynoglossidae</taxon>
        <taxon>Cynoglossinae</taxon>
        <taxon>Cynoglossus</taxon>
    </lineage>
</organism>
<evidence type="ECO:0000256" key="8">
    <source>
        <dbReference type="ARBA" id="ARBA00022927"/>
    </source>
</evidence>